<dbReference type="Gene3D" id="3.40.50.10540">
    <property type="entry name" value="Crotonobetainyl-coa:carnitine coa-transferase, domain 1"/>
    <property type="match status" value="1"/>
</dbReference>
<dbReference type="SUPFAM" id="SSF89796">
    <property type="entry name" value="CoA-transferase family III (CaiB/BaiF)"/>
    <property type="match status" value="1"/>
</dbReference>
<reference evidence="3 4" key="1">
    <citation type="submission" date="2014-04" db="EMBL/GenBank/DDBJ databases">
        <title>Evolutionary Origins and Diversification of the Mycorrhizal Mutualists.</title>
        <authorList>
            <consortium name="DOE Joint Genome Institute"/>
            <consortium name="Mycorrhizal Genomics Consortium"/>
            <person name="Kohler A."/>
            <person name="Kuo A."/>
            <person name="Nagy L.G."/>
            <person name="Floudas D."/>
            <person name="Copeland A."/>
            <person name="Barry K.W."/>
            <person name="Cichocki N."/>
            <person name="Veneault-Fourrey C."/>
            <person name="LaButti K."/>
            <person name="Lindquist E.A."/>
            <person name="Lipzen A."/>
            <person name="Lundell T."/>
            <person name="Morin E."/>
            <person name="Murat C."/>
            <person name="Riley R."/>
            <person name="Ohm R."/>
            <person name="Sun H."/>
            <person name="Tunlid A."/>
            <person name="Henrissat B."/>
            <person name="Grigoriev I.V."/>
            <person name="Hibbett D.S."/>
            <person name="Martin F."/>
        </authorList>
    </citation>
    <scope>NUCLEOTIDE SEQUENCE [LARGE SCALE GENOMIC DNA]</scope>
    <source>
        <strain evidence="3 4">FD-317 M1</strain>
    </source>
</reference>
<dbReference type="Pfam" id="PF02515">
    <property type="entry name" value="CoA_transf_3"/>
    <property type="match status" value="1"/>
</dbReference>
<keyword evidence="4" id="KW-1185">Reference proteome</keyword>
<evidence type="ECO:0000256" key="2">
    <source>
        <dbReference type="ARBA" id="ARBA00022679"/>
    </source>
</evidence>
<organism evidence="3 4">
    <name type="scientific">Collybiopsis luxurians FD-317 M1</name>
    <dbReference type="NCBI Taxonomy" id="944289"/>
    <lineage>
        <taxon>Eukaryota</taxon>
        <taxon>Fungi</taxon>
        <taxon>Dikarya</taxon>
        <taxon>Basidiomycota</taxon>
        <taxon>Agaricomycotina</taxon>
        <taxon>Agaricomycetes</taxon>
        <taxon>Agaricomycetidae</taxon>
        <taxon>Agaricales</taxon>
        <taxon>Marasmiineae</taxon>
        <taxon>Omphalotaceae</taxon>
        <taxon>Collybiopsis</taxon>
        <taxon>Collybiopsis luxurians</taxon>
    </lineage>
</organism>
<protein>
    <recommendedName>
        <fullName evidence="5">CoA-transferase family III</fullName>
    </recommendedName>
</protein>
<dbReference type="HOGENOM" id="CLU_033975_1_1_1"/>
<dbReference type="OrthoDB" id="5863171at2759"/>
<proteinExistence type="inferred from homology"/>
<sequence length="433" mass="47387">MFAKVGACNSFKGALASKVILPRSLDVLHHYGRNGLRVPLQSFSTEVHTSDPLPLNGITVVSLEQAIAGPFCTRQLAELGARVIKIERRGEGDFARHYDTKVKGMASHFVWTNRSKESLALDLKDPQDMSVVKKLLERSDVLVQNLAPGATDRMGLSYDVLREYHPSLIVCNISGYGPDGPYRHKKAYDLLVQSEAGVLSVTGTESEPVKVGIAIADIASAMYAYSSILAALIKREKTGRGCKIDISMLESMVEWMGFPLYYAFEGADGLKPTGASHASIYPYGPFETGDGRSVMLSVQNEREWARFCIEVLGDASVAVDPRFCNSMLRSQHREVLKTIICDVFSLLTAGEAIERLEKAGIANASVNEMSQVWNHPQLKARRRWTEVETPVGRVTAPLPPGADSLEDVRMGPVPSVGEHNDAILAELGITDKK</sequence>
<evidence type="ECO:0000313" key="3">
    <source>
        <dbReference type="EMBL" id="KIK53428.1"/>
    </source>
</evidence>
<dbReference type="PANTHER" id="PTHR48207:SF3">
    <property type="entry name" value="SUCCINATE--HYDROXYMETHYLGLUTARATE COA-TRANSFERASE"/>
    <property type="match status" value="1"/>
</dbReference>
<dbReference type="Gene3D" id="3.30.1540.10">
    <property type="entry name" value="formyl-coa transferase, domain 3"/>
    <property type="match status" value="1"/>
</dbReference>
<gene>
    <name evidence="3" type="ORF">GYMLUDRAFT_49324</name>
</gene>
<dbReference type="InterPro" id="IPR023606">
    <property type="entry name" value="CoA-Trfase_III_dom_1_sf"/>
</dbReference>
<comment type="similarity">
    <text evidence="1">Belongs to the CoA-transferase III family.</text>
</comment>
<name>A0A0D0CEL9_9AGAR</name>
<dbReference type="Proteomes" id="UP000053593">
    <property type="component" value="Unassembled WGS sequence"/>
</dbReference>
<dbReference type="InterPro" id="IPR044855">
    <property type="entry name" value="CoA-Trfase_III_dom3_sf"/>
</dbReference>
<evidence type="ECO:0008006" key="5">
    <source>
        <dbReference type="Google" id="ProtNLM"/>
    </source>
</evidence>
<evidence type="ECO:0000256" key="1">
    <source>
        <dbReference type="ARBA" id="ARBA00008383"/>
    </source>
</evidence>
<keyword evidence="2" id="KW-0808">Transferase</keyword>
<dbReference type="PANTHER" id="PTHR48207">
    <property type="entry name" value="SUCCINATE--HYDROXYMETHYLGLUTARATE COA-TRANSFERASE"/>
    <property type="match status" value="1"/>
</dbReference>
<accession>A0A0D0CEL9</accession>
<dbReference type="EMBL" id="KN834829">
    <property type="protein sequence ID" value="KIK53428.1"/>
    <property type="molecule type" value="Genomic_DNA"/>
</dbReference>
<evidence type="ECO:0000313" key="4">
    <source>
        <dbReference type="Proteomes" id="UP000053593"/>
    </source>
</evidence>
<dbReference type="GO" id="GO:0008410">
    <property type="term" value="F:CoA-transferase activity"/>
    <property type="evidence" value="ECO:0007669"/>
    <property type="project" value="TreeGrafter"/>
</dbReference>
<dbReference type="InterPro" id="IPR050483">
    <property type="entry name" value="CoA-transferase_III_domain"/>
</dbReference>
<dbReference type="InterPro" id="IPR003673">
    <property type="entry name" value="CoA-Trfase_fam_III"/>
</dbReference>
<dbReference type="AlphaFoldDB" id="A0A0D0CEL9"/>